<keyword evidence="5" id="KW-1185">Reference proteome</keyword>
<gene>
    <name evidence="4" type="ORF">PLOB_00005907</name>
</gene>
<accession>A0ABN8QJH1</accession>
<sequence>NPTFFFRRNYDDIITVLTYGDSSTRSDSSDEDLLDEIFVSSMFPDYKVDYPRTNIDDLNKSQCVAMFRFQKCDMYRLLEALQIPECYICSQRTFVTGMEALMILLRRLTYPNRWCDLQAMFGRSESELSLILHKVLNLGNRTCLIKQGRSGLVKSPILSNQAHKNLPEYRDWNLLKSHGTCFIMVHHLTSAGDSLTVPQDQWHAQQEIKRLCTSVQAPNRLIAHLFGSIEGKRHDAFMLGVSGVADKLRRFQKPNGEPYVIYGDPAYDLTRNILAPYRGVRLTDDRQEFNSQMSKVRTCVEWGFGKICQLFAFLDFKKNLKLLLQPIGKYYLVAVILATCHTCLYGSQTAAYFDLDPPMLETYLSNH</sequence>
<dbReference type="InterPro" id="IPR027806">
    <property type="entry name" value="HARBI1_dom"/>
</dbReference>
<comment type="caution">
    <text evidence="4">The sequence shown here is derived from an EMBL/GenBank/DDBJ whole genome shotgun (WGS) entry which is preliminary data.</text>
</comment>
<dbReference type="EMBL" id="CALNXK010000126">
    <property type="protein sequence ID" value="CAH3163572.1"/>
    <property type="molecule type" value="Genomic_DNA"/>
</dbReference>
<feature type="domain" description="DDE Tnp4" evidence="3">
    <location>
        <begin position="215"/>
        <end position="337"/>
    </location>
</feature>
<reference evidence="4 5" key="1">
    <citation type="submission" date="2022-05" db="EMBL/GenBank/DDBJ databases">
        <authorList>
            <consortium name="Genoscope - CEA"/>
            <person name="William W."/>
        </authorList>
    </citation>
    <scope>NUCLEOTIDE SEQUENCE [LARGE SCALE GENOMIC DNA]</scope>
</reference>
<evidence type="ECO:0000256" key="2">
    <source>
        <dbReference type="ARBA" id="ARBA00022723"/>
    </source>
</evidence>
<evidence type="ECO:0000259" key="3">
    <source>
        <dbReference type="Pfam" id="PF13359"/>
    </source>
</evidence>
<organism evidence="4 5">
    <name type="scientific">Porites lobata</name>
    <dbReference type="NCBI Taxonomy" id="104759"/>
    <lineage>
        <taxon>Eukaryota</taxon>
        <taxon>Metazoa</taxon>
        <taxon>Cnidaria</taxon>
        <taxon>Anthozoa</taxon>
        <taxon>Hexacorallia</taxon>
        <taxon>Scleractinia</taxon>
        <taxon>Fungiina</taxon>
        <taxon>Poritidae</taxon>
        <taxon>Porites</taxon>
    </lineage>
</organism>
<dbReference type="Pfam" id="PF13359">
    <property type="entry name" value="DDE_Tnp_4"/>
    <property type="match status" value="1"/>
</dbReference>
<proteinExistence type="predicted"/>
<protein>
    <recommendedName>
        <fullName evidence="3">DDE Tnp4 domain-containing protein</fullName>
    </recommendedName>
</protein>
<evidence type="ECO:0000256" key="1">
    <source>
        <dbReference type="ARBA" id="ARBA00001968"/>
    </source>
</evidence>
<dbReference type="PANTHER" id="PTHR34615:SF1">
    <property type="entry name" value="PX DOMAIN-CONTAINING PROTEIN"/>
    <property type="match status" value="1"/>
</dbReference>
<evidence type="ECO:0000313" key="4">
    <source>
        <dbReference type="EMBL" id="CAH3163572.1"/>
    </source>
</evidence>
<dbReference type="Proteomes" id="UP001159405">
    <property type="component" value="Unassembled WGS sequence"/>
</dbReference>
<comment type="cofactor">
    <cofactor evidence="1">
        <name>a divalent metal cation</name>
        <dbReference type="ChEBI" id="CHEBI:60240"/>
    </cofactor>
</comment>
<keyword evidence="2" id="KW-0479">Metal-binding</keyword>
<dbReference type="PANTHER" id="PTHR34615">
    <property type="entry name" value="PX DOMAIN-CONTAINING PROTEIN"/>
    <property type="match status" value="1"/>
</dbReference>
<feature type="non-terminal residue" evidence="4">
    <location>
        <position position="1"/>
    </location>
</feature>
<name>A0ABN8QJH1_9CNID</name>
<evidence type="ECO:0000313" key="5">
    <source>
        <dbReference type="Proteomes" id="UP001159405"/>
    </source>
</evidence>